<sequence>MGVRGWKAAVAAVGLVWGQGALAYDLPAVNLGFTSFLDGGPPSGPGWYASQYLQFYRNGALKDAAGDDLQLPTPRGLERAELDLNLSLTQLVYQSDQPLLFGGKWGMDLILPLVDFDLDPGDNFALSTNGGNLGDILVGPFLQWDPIMGPNGPRFMHRIELQMLLPTGSYDADAPINASSNVFSFNPYWAATLFVNPRWTVSWRLHYLWNAENNDPFKGLGAEDTQAGQAIHINFSTAYEVLPNRLRLGINGYYLEQITRSKIDGESVADSEERVFAVGPGALYHLSPHDHLFFNAFWETGAENRPEGARMNLRYVHHFH</sequence>
<gene>
    <name evidence="1" type="ORF">EDC29_105124</name>
</gene>
<evidence type="ECO:0000313" key="1">
    <source>
        <dbReference type="EMBL" id="TCW35950.1"/>
    </source>
</evidence>
<proteinExistence type="predicted"/>
<dbReference type="InterPro" id="IPR025737">
    <property type="entry name" value="FApF"/>
</dbReference>
<organism evidence="1 2">
    <name type="scientific">Marichromatium gracile</name>
    <name type="common">Chromatium gracile</name>
    <dbReference type="NCBI Taxonomy" id="1048"/>
    <lineage>
        <taxon>Bacteria</taxon>
        <taxon>Pseudomonadati</taxon>
        <taxon>Pseudomonadota</taxon>
        <taxon>Gammaproteobacteria</taxon>
        <taxon>Chromatiales</taxon>
        <taxon>Chromatiaceae</taxon>
        <taxon>Marichromatium</taxon>
    </lineage>
</organism>
<comment type="caution">
    <text evidence="1">The sequence shown here is derived from an EMBL/GenBank/DDBJ whole genome shotgun (WGS) entry which is preliminary data.</text>
</comment>
<dbReference type="AlphaFoldDB" id="A0A4V2W9L8"/>
<dbReference type="Proteomes" id="UP000295247">
    <property type="component" value="Unassembled WGS sequence"/>
</dbReference>
<name>A0A4V2W9L8_MARGR</name>
<accession>A0A4V2W9L8</accession>
<evidence type="ECO:0000313" key="2">
    <source>
        <dbReference type="Proteomes" id="UP000295247"/>
    </source>
</evidence>
<dbReference type="EMBL" id="SMDC01000005">
    <property type="protein sequence ID" value="TCW35950.1"/>
    <property type="molecule type" value="Genomic_DNA"/>
</dbReference>
<dbReference type="RefSeq" id="WP_132229581.1">
    <property type="nucleotide sequence ID" value="NZ_NRRH01000012.1"/>
</dbReference>
<protein>
    <recommendedName>
        <fullName evidence="3">Phenol degradation protein meta</fullName>
    </recommendedName>
</protein>
<reference evidence="1 2" key="1">
    <citation type="submission" date="2019-03" db="EMBL/GenBank/DDBJ databases">
        <title>Genomic Encyclopedia of Type Strains, Phase IV (KMG-IV): sequencing the most valuable type-strain genomes for metagenomic binning, comparative biology and taxonomic classification.</title>
        <authorList>
            <person name="Goeker M."/>
        </authorList>
    </citation>
    <scope>NUCLEOTIDE SEQUENCE [LARGE SCALE GENOMIC DNA]</scope>
    <source>
        <strain evidence="1 2">DSM 203</strain>
    </source>
</reference>
<dbReference type="Pfam" id="PF13557">
    <property type="entry name" value="Phenol_MetA_deg"/>
    <property type="match status" value="1"/>
</dbReference>
<evidence type="ECO:0008006" key="3">
    <source>
        <dbReference type="Google" id="ProtNLM"/>
    </source>
</evidence>